<keyword evidence="4" id="KW-1185">Reference proteome</keyword>
<dbReference type="RefSeq" id="WP_004583066.1">
    <property type="nucleotide sequence ID" value="NZ_AP028878.1"/>
</dbReference>
<dbReference type="PANTHER" id="PTHR43833">
    <property type="entry name" value="POTASSIUM CHANNEL PROTEIN 2-RELATED-RELATED"/>
    <property type="match status" value="1"/>
</dbReference>
<dbReference type="Proteomes" id="UP000013165">
    <property type="component" value="Unassembled WGS sequence"/>
</dbReference>
<dbReference type="SUPFAM" id="SSF51735">
    <property type="entry name" value="NAD(P)-binding Rossmann-fold domains"/>
    <property type="match status" value="1"/>
</dbReference>
<dbReference type="InterPro" id="IPR006037">
    <property type="entry name" value="RCK_C"/>
</dbReference>
<evidence type="ECO:0000313" key="3">
    <source>
        <dbReference type="EMBL" id="ENO16556.1"/>
    </source>
</evidence>
<sequence length="219" mass="24197">MIERQQFVVIGLGVFGETIAKELTRLGHDVLGVDTDESRIDRLAESITHAVIADVTDENALKELDVGQYDVGVVAIDNDFEAAILATMQLLDMGIKKVWAKAITSQHHRILDKIGATRVIGPEFEMGVRVAQELNYPMVNNYIGLGDDEFVVEIFATDQLHDTALQELARETEAEVTLLVVKRGAETTINPADDFVLHKGDQIVLAGTLTEFRKLADRI</sequence>
<feature type="domain" description="RCK C-terminal" evidence="2">
    <location>
        <begin position="140"/>
        <end position="219"/>
    </location>
</feature>
<dbReference type="PROSITE" id="PS51202">
    <property type="entry name" value="RCK_C"/>
    <property type="match status" value="1"/>
</dbReference>
<organism evidence="3 4">
    <name type="scientific">Marinobacter nanhaiticus D15-8W</name>
    <dbReference type="NCBI Taxonomy" id="626887"/>
    <lineage>
        <taxon>Bacteria</taxon>
        <taxon>Pseudomonadati</taxon>
        <taxon>Pseudomonadota</taxon>
        <taxon>Gammaproteobacteria</taxon>
        <taxon>Pseudomonadales</taxon>
        <taxon>Marinobacteraceae</taxon>
        <taxon>Marinobacter</taxon>
    </lineage>
</organism>
<dbReference type="PROSITE" id="PS51201">
    <property type="entry name" value="RCK_N"/>
    <property type="match status" value="1"/>
</dbReference>
<dbReference type="GO" id="GO:0006813">
    <property type="term" value="P:potassium ion transport"/>
    <property type="evidence" value="ECO:0007669"/>
    <property type="project" value="InterPro"/>
</dbReference>
<dbReference type="eggNOG" id="COG0569">
    <property type="taxonomic scope" value="Bacteria"/>
</dbReference>
<dbReference type="InterPro" id="IPR036291">
    <property type="entry name" value="NAD(P)-bd_dom_sf"/>
</dbReference>
<dbReference type="InterPro" id="IPR050721">
    <property type="entry name" value="Trk_Ktr_HKT_K-transport"/>
</dbReference>
<dbReference type="PANTHER" id="PTHR43833:SF7">
    <property type="entry name" value="KTR SYSTEM POTASSIUM UPTAKE PROTEIN C"/>
    <property type="match status" value="1"/>
</dbReference>
<gene>
    <name evidence="3" type="ORF">J057_02560</name>
</gene>
<dbReference type="InterPro" id="IPR036721">
    <property type="entry name" value="RCK_C_sf"/>
</dbReference>
<protein>
    <submittedName>
        <fullName evidence="3">TrkA family potassium uptake protein</fullName>
    </submittedName>
</protein>
<reference evidence="3 4" key="1">
    <citation type="journal article" date="2013" name="Genome Announc.">
        <title>Genome Sequence of the Polycyclic Aromatic Hydrocarbon-Degrading Bacterium Strain Marinobacter nanhaiticus D15-8WT.</title>
        <authorList>
            <person name="Cui Z."/>
            <person name="Gao W."/>
            <person name="Li Q."/>
            <person name="Xu G."/>
            <person name="Zheng L."/>
        </authorList>
    </citation>
    <scope>NUCLEOTIDE SEQUENCE [LARGE SCALE GENOMIC DNA]</scope>
    <source>
        <strain evidence="3 4">D15-8W</strain>
    </source>
</reference>
<dbReference type="InterPro" id="IPR003148">
    <property type="entry name" value="RCK_N"/>
</dbReference>
<proteinExistence type="predicted"/>
<dbReference type="PATRIC" id="fig|626887.3.peg.490"/>
<dbReference type="Gene3D" id="3.40.50.720">
    <property type="entry name" value="NAD(P)-binding Rossmann-like Domain"/>
    <property type="match status" value="1"/>
</dbReference>
<dbReference type="STRING" id="626887.J057_02560"/>
<dbReference type="Pfam" id="PF02080">
    <property type="entry name" value="TrkA_C"/>
    <property type="match status" value="1"/>
</dbReference>
<feature type="domain" description="RCK N-terminal" evidence="1">
    <location>
        <begin position="4"/>
        <end position="121"/>
    </location>
</feature>
<evidence type="ECO:0000259" key="1">
    <source>
        <dbReference type="PROSITE" id="PS51201"/>
    </source>
</evidence>
<name>N6WY70_9GAMM</name>
<dbReference type="EMBL" id="APLQ01000010">
    <property type="protein sequence ID" value="ENO16556.1"/>
    <property type="molecule type" value="Genomic_DNA"/>
</dbReference>
<evidence type="ECO:0000313" key="4">
    <source>
        <dbReference type="Proteomes" id="UP000013165"/>
    </source>
</evidence>
<evidence type="ECO:0000259" key="2">
    <source>
        <dbReference type="PROSITE" id="PS51202"/>
    </source>
</evidence>
<dbReference type="OrthoDB" id="9776294at2"/>
<dbReference type="Pfam" id="PF02254">
    <property type="entry name" value="TrkA_N"/>
    <property type="match status" value="1"/>
</dbReference>
<dbReference type="GO" id="GO:0008324">
    <property type="term" value="F:monoatomic cation transmembrane transporter activity"/>
    <property type="evidence" value="ECO:0007669"/>
    <property type="project" value="InterPro"/>
</dbReference>
<accession>N6WY70</accession>
<dbReference type="SUPFAM" id="SSF116726">
    <property type="entry name" value="TrkA C-terminal domain-like"/>
    <property type="match status" value="1"/>
</dbReference>
<dbReference type="Gene3D" id="3.30.70.1450">
    <property type="entry name" value="Regulator of K+ conductance, C-terminal domain"/>
    <property type="match status" value="1"/>
</dbReference>
<dbReference type="HOGENOM" id="CLU_046525_3_1_6"/>
<dbReference type="AlphaFoldDB" id="N6WY70"/>
<comment type="caution">
    <text evidence="3">The sequence shown here is derived from an EMBL/GenBank/DDBJ whole genome shotgun (WGS) entry which is preliminary data.</text>
</comment>